<dbReference type="EMBL" id="BMLN01000006">
    <property type="protein sequence ID" value="GGO01837.1"/>
    <property type="molecule type" value="Genomic_DNA"/>
</dbReference>
<dbReference type="Pfam" id="PF20434">
    <property type="entry name" value="BD-FAE"/>
    <property type="match status" value="1"/>
</dbReference>
<reference evidence="4" key="1">
    <citation type="journal article" date="2019" name="Int. J. Syst. Evol. Microbiol.">
        <title>The Global Catalogue of Microorganisms (GCM) 10K type strain sequencing project: providing services to taxonomists for standard genome sequencing and annotation.</title>
        <authorList>
            <consortium name="The Broad Institute Genomics Platform"/>
            <consortium name="The Broad Institute Genome Sequencing Center for Infectious Disease"/>
            <person name="Wu L."/>
            <person name="Ma J."/>
        </authorList>
    </citation>
    <scope>NUCLEOTIDE SEQUENCE [LARGE SCALE GENOMIC DNA]</scope>
    <source>
        <strain evidence="4">CGMCC 1.6964</strain>
    </source>
</reference>
<organism evidence="3 4">
    <name type="scientific">Saccharibacillus kuerlensis</name>
    <dbReference type="NCBI Taxonomy" id="459527"/>
    <lineage>
        <taxon>Bacteria</taxon>
        <taxon>Bacillati</taxon>
        <taxon>Bacillota</taxon>
        <taxon>Bacilli</taxon>
        <taxon>Bacillales</taxon>
        <taxon>Paenibacillaceae</taxon>
        <taxon>Saccharibacillus</taxon>
    </lineage>
</organism>
<dbReference type="PANTHER" id="PTHR48081:SF6">
    <property type="entry name" value="PEPTIDASE S9 PROLYL OLIGOPEPTIDASE CATALYTIC DOMAIN-CONTAINING PROTEIN"/>
    <property type="match status" value="1"/>
</dbReference>
<sequence>MSGKIDIWSSSIPYNTGASKFDELELKNKNPSEVLAVLKLLPVLKESKYSQKRRHRVHELTYAHEIKHGSNGETYSDVPRLIPYLVPGSDRCILVVPGGGYMLKSDQLEGEGIARSLNEEGISAFVLEYRLNPYKAPVPFLDLQRAIRYVRFHAHKYGIHPDKIGAIGFSAGGHMIAAVMTMLRNAPVLYEGYEEDDIDRTDDRLALAGLIYPLLNCTNFPLIAISLFHREDAENEEKRAELLEHYSVAQYVKADDPPHFLCYGDNDMLLKPEGILEYRQKLDEHGVPNKLLRLEGANHGFGDCEGDNLFEKLASPGRYAFWKKEFADWANGVFDGSEETTV</sequence>
<keyword evidence="4" id="KW-1185">Reference proteome</keyword>
<dbReference type="SUPFAM" id="SSF53474">
    <property type="entry name" value="alpha/beta-Hydrolases"/>
    <property type="match status" value="1"/>
</dbReference>
<dbReference type="Proteomes" id="UP000606653">
    <property type="component" value="Unassembled WGS sequence"/>
</dbReference>
<protein>
    <recommendedName>
        <fullName evidence="2">BD-FAE-like domain-containing protein</fullName>
    </recommendedName>
</protein>
<dbReference type="InterPro" id="IPR050300">
    <property type="entry name" value="GDXG_lipolytic_enzyme"/>
</dbReference>
<dbReference type="RefSeq" id="WP_018976266.1">
    <property type="nucleotide sequence ID" value="NZ_BMLN01000006.1"/>
</dbReference>
<evidence type="ECO:0000313" key="4">
    <source>
        <dbReference type="Proteomes" id="UP000606653"/>
    </source>
</evidence>
<evidence type="ECO:0000313" key="3">
    <source>
        <dbReference type="EMBL" id="GGO01837.1"/>
    </source>
</evidence>
<accession>A0ABQ2L4J3</accession>
<proteinExistence type="predicted"/>
<name>A0ABQ2L4J3_9BACL</name>
<gene>
    <name evidence="3" type="ORF">GCM10010969_24520</name>
</gene>
<dbReference type="PANTHER" id="PTHR48081">
    <property type="entry name" value="AB HYDROLASE SUPERFAMILY PROTEIN C4A8.06C"/>
    <property type="match status" value="1"/>
</dbReference>
<comment type="caution">
    <text evidence="3">The sequence shown here is derived from an EMBL/GenBank/DDBJ whole genome shotgun (WGS) entry which is preliminary data.</text>
</comment>
<dbReference type="InterPro" id="IPR049492">
    <property type="entry name" value="BD-FAE-like_dom"/>
</dbReference>
<keyword evidence="1" id="KW-0378">Hydrolase</keyword>
<dbReference type="Gene3D" id="3.40.50.1820">
    <property type="entry name" value="alpha/beta hydrolase"/>
    <property type="match status" value="1"/>
</dbReference>
<evidence type="ECO:0000256" key="1">
    <source>
        <dbReference type="ARBA" id="ARBA00022801"/>
    </source>
</evidence>
<evidence type="ECO:0000259" key="2">
    <source>
        <dbReference type="Pfam" id="PF20434"/>
    </source>
</evidence>
<dbReference type="InterPro" id="IPR029058">
    <property type="entry name" value="AB_hydrolase_fold"/>
</dbReference>
<feature type="domain" description="BD-FAE-like" evidence="2">
    <location>
        <begin position="91"/>
        <end position="273"/>
    </location>
</feature>